<dbReference type="GO" id="GO:0005509">
    <property type="term" value="F:calcium ion binding"/>
    <property type="evidence" value="ECO:0007669"/>
    <property type="project" value="InterPro"/>
</dbReference>
<dbReference type="STRING" id="2903.R1C0G8"/>
<keyword evidence="1" id="KW-0106">Calcium</keyword>
<dbReference type="InterPro" id="IPR002048">
    <property type="entry name" value="EF_hand_dom"/>
</dbReference>
<dbReference type="InterPro" id="IPR011992">
    <property type="entry name" value="EF-hand-dom_pair"/>
</dbReference>
<proteinExistence type="predicted"/>
<dbReference type="HOGENOM" id="CLU_704815_0_0_1"/>
<organism evidence="3 4">
    <name type="scientific">Emiliania huxleyi (strain CCMP1516)</name>
    <dbReference type="NCBI Taxonomy" id="280463"/>
    <lineage>
        <taxon>Eukaryota</taxon>
        <taxon>Haptista</taxon>
        <taxon>Haptophyta</taxon>
        <taxon>Prymnesiophyceae</taxon>
        <taxon>Isochrysidales</taxon>
        <taxon>Noelaerhabdaceae</taxon>
        <taxon>Emiliania</taxon>
    </lineage>
</organism>
<dbReference type="Gene3D" id="1.10.238.10">
    <property type="entry name" value="EF-hand"/>
    <property type="match status" value="1"/>
</dbReference>
<dbReference type="PaxDb" id="2903-EOD16023"/>
<dbReference type="PROSITE" id="PS50222">
    <property type="entry name" value="EF_HAND_2"/>
    <property type="match status" value="2"/>
</dbReference>
<name>A0A0D3IXN8_EMIH1</name>
<evidence type="ECO:0000313" key="3">
    <source>
        <dbReference type="EnsemblProtists" id="EOD16023"/>
    </source>
</evidence>
<feature type="domain" description="EF-hand" evidence="2">
    <location>
        <begin position="32"/>
        <end position="67"/>
    </location>
</feature>
<dbReference type="Proteomes" id="UP000013827">
    <property type="component" value="Unassembled WGS sequence"/>
</dbReference>
<reference evidence="3" key="2">
    <citation type="submission" date="2024-10" db="UniProtKB">
        <authorList>
            <consortium name="EnsemblProtists"/>
        </authorList>
    </citation>
    <scope>IDENTIFICATION</scope>
</reference>
<dbReference type="Pfam" id="PF13202">
    <property type="entry name" value="EF-hand_5"/>
    <property type="match status" value="2"/>
</dbReference>
<dbReference type="SMART" id="SM00054">
    <property type="entry name" value="EFh"/>
    <property type="match status" value="2"/>
</dbReference>
<dbReference type="AlphaFoldDB" id="A0A0D3IXN8"/>
<evidence type="ECO:0000259" key="2">
    <source>
        <dbReference type="PROSITE" id="PS50222"/>
    </source>
</evidence>
<dbReference type="EnsemblProtists" id="EOD16023">
    <property type="protein sequence ID" value="EOD16023"/>
    <property type="gene ID" value="EMIHUDRAFT_464402"/>
</dbReference>
<protein>
    <recommendedName>
        <fullName evidence="2">EF-hand domain-containing protein</fullName>
    </recommendedName>
</protein>
<dbReference type="GeneID" id="17262128"/>
<dbReference type="InterPro" id="IPR018247">
    <property type="entry name" value="EF_Hand_1_Ca_BS"/>
</dbReference>
<reference evidence="4" key="1">
    <citation type="journal article" date="2013" name="Nature">
        <title>Pan genome of the phytoplankton Emiliania underpins its global distribution.</title>
        <authorList>
            <person name="Read B.A."/>
            <person name="Kegel J."/>
            <person name="Klute M.J."/>
            <person name="Kuo A."/>
            <person name="Lefebvre S.C."/>
            <person name="Maumus F."/>
            <person name="Mayer C."/>
            <person name="Miller J."/>
            <person name="Monier A."/>
            <person name="Salamov A."/>
            <person name="Young J."/>
            <person name="Aguilar M."/>
            <person name="Claverie J.M."/>
            <person name="Frickenhaus S."/>
            <person name="Gonzalez K."/>
            <person name="Herman E.K."/>
            <person name="Lin Y.C."/>
            <person name="Napier J."/>
            <person name="Ogata H."/>
            <person name="Sarno A.F."/>
            <person name="Shmutz J."/>
            <person name="Schroeder D."/>
            <person name="de Vargas C."/>
            <person name="Verret F."/>
            <person name="von Dassow P."/>
            <person name="Valentin K."/>
            <person name="Van de Peer Y."/>
            <person name="Wheeler G."/>
            <person name="Dacks J.B."/>
            <person name="Delwiche C.F."/>
            <person name="Dyhrman S.T."/>
            <person name="Glockner G."/>
            <person name="John U."/>
            <person name="Richards T."/>
            <person name="Worden A.Z."/>
            <person name="Zhang X."/>
            <person name="Grigoriev I.V."/>
            <person name="Allen A.E."/>
            <person name="Bidle K."/>
            <person name="Borodovsky M."/>
            <person name="Bowler C."/>
            <person name="Brownlee C."/>
            <person name="Cock J.M."/>
            <person name="Elias M."/>
            <person name="Gladyshev V.N."/>
            <person name="Groth M."/>
            <person name="Guda C."/>
            <person name="Hadaegh A."/>
            <person name="Iglesias-Rodriguez M.D."/>
            <person name="Jenkins J."/>
            <person name="Jones B.M."/>
            <person name="Lawson T."/>
            <person name="Leese F."/>
            <person name="Lindquist E."/>
            <person name="Lobanov A."/>
            <person name="Lomsadze A."/>
            <person name="Malik S.B."/>
            <person name="Marsh M.E."/>
            <person name="Mackinder L."/>
            <person name="Mock T."/>
            <person name="Mueller-Roeber B."/>
            <person name="Pagarete A."/>
            <person name="Parker M."/>
            <person name="Probert I."/>
            <person name="Quesneville H."/>
            <person name="Raines C."/>
            <person name="Rensing S.A."/>
            <person name="Riano-Pachon D.M."/>
            <person name="Richier S."/>
            <person name="Rokitta S."/>
            <person name="Shiraiwa Y."/>
            <person name="Soanes D.M."/>
            <person name="van der Giezen M."/>
            <person name="Wahlund T.M."/>
            <person name="Williams B."/>
            <person name="Wilson W."/>
            <person name="Wolfe G."/>
            <person name="Wurch L.L."/>
        </authorList>
    </citation>
    <scope>NUCLEOTIDE SEQUENCE</scope>
</reference>
<dbReference type="RefSeq" id="XP_005768452.1">
    <property type="nucleotide sequence ID" value="XM_005768395.1"/>
</dbReference>
<evidence type="ECO:0000256" key="1">
    <source>
        <dbReference type="ARBA" id="ARBA00022837"/>
    </source>
</evidence>
<sequence length="392" mass="42536">MFELLDANSDGTVDMDEFVERATLITPVPQLQFQARLSEIFVVADSNRDGALDFNEFASMLSTLSQDALGPLRETRAASLARLLNVTLEMTQLTLARELDSAASRLPSERPRASPARLAQLERCVDRWCDLGEQAEATAAAVREEGAGGGGGGGGAGAAAEEEVEERCAGIELLLEQVGDLASELSMTNVTTTAMWSMREFGSQALRRADASLRFCWRGLRIFAGDVAESAYLVARLLQGRRLTSSGVRTIKRTLTDAVALVPYTIIMVIPLSPPGHRFPRRPAAPPPAPRCDEPFVAGCRRHVFAFSLLNRCFPAAVPSAFTAQRQDIDEIYSRIAAEAPANEDAAERRQLRKEISSKLAEVTRAGVGLVTRVPGRARRAVLRRMGREAAA</sequence>
<dbReference type="SUPFAM" id="SSF47473">
    <property type="entry name" value="EF-hand"/>
    <property type="match status" value="1"/>
</dbReference>
<dbReference type="PROSITE" id="PS00018">
    <property type="entry name" value="EF_HAND_1"/>
    <property type="match status" value="2"/>
</dbReference>
<keyword evidence="4" id="KW-1185">Reference proteome</keyword>
<dbReference type="KEGG" id="ehx:EMIHUDRAFT_464402"/>
<dbReference type="CDD" id="cd00051">
    <property type="entry name" value="EFh"/>
    <property type="match status" value="1"/>
</dbReference>
<feature type="domain" description="EF-hand" evidence="2">
    <location>
        <begin position="1"/>
        <end position="28"/>
    </location>
</feature>
<evidence type="ECO:0000313" key="4">
    <source>
        <dbReference type="Proteomes" id="UP000013827"/>
    </source>
</evidence>
<accession>A0A0D3IXN8</accession>